<evidence type="ECO:0000256" key="1">
    <source>
        <dbReference type="ARBA" id="ARBA00012787"/>
    </source>
</evidence>
<evidence type="ECO:0000259" key="5">
    <source>
        <dbReference type="Pfam" id="PF16198"/>
    </source>
</evidence>
<dbReference type="HAMAP" id="MF_01080">
    <property type="entry name" value="TruB_bact"/>
    <property type="match status" value="1"/>
</dbReference>
<evidence type="ECO:0000313" key="6">
    <source>
        <dbReference type="EMBL" id="KKN78055.1"/>
    </source>
</evidence>
<proteinExistence type="inferred from homology"/>
<dbReference type="Pfam" id="PF01509">
    <property type="entry name" value="TruB_N"/>
    <property type="match status" value="1"/>
</dbReference>
<dbReference type="InterPro" id="IPR002501">
    <property type="entry name" value="PsdUridine_synth_N"/>
</dbReference>
<reference evidence="6" key="1">
    <citation type="journal article" date="2015" name="Nature">
        <title>Complex archaea that bridge the gap between prokaryotes and eukaryotes.</title>
        <authorList>
            <person name="Spang A."/>
            <person name="Saw J.H."/>
            <person name="Jorgensen S.L."/>
            <person name="Zaremba-Niedzwiedzka K."/>
            <person name="Martijn J."/>
            <person name="Lind A.E."/>
            <person name="van Eijk R."/>
            <person name="Schleper C."/>
            <person name="Guy L."/>
            <person name="Ettema T.J."/>
        </authorList>
    </citation>
    <scope>NUCLEOTIDE SEQUENCE</scope>
</reference>
<keyword evidence="2" id="KW-0819">tRNA processing</keyword>
<name>A0A0F9T9Y6_9ZZZZ</name>
<dbReference type="PANTHER" id="PTHR13767">
    <property type="entry name" value="TRNA-PSEUDOURIDINE SYNTHASE"/>
    <property type="match status" value="1"/>
</dbReference>
<feature type="domain" description="tRNA pseudouridylate synthase B C-terminal" evidence="5">
    <location>
        <begin position="184"/>
        <end position="239"/>
    </location>
</feature>
<accession>A0A0F9T9Y6</accession>
<comment type="caution">
    <text evidence="6">The sequence shown here is derived from an EMBL/GenBank/DDBJ whole genome shotgun (WGS) entry which is preliminary data.</text>
</comment>
<dbReference type="NCBIfam" id="TIGR00431">
    <property type="entry name" value="TruB"/>
    <property type="match status" value="1"/>
</dbReference>
<evidence type="ECO:0000256" key="2">
    <source>
        <dbReference type="ARBA" id="ARBA00022694"/>
    </source>
</evidence>
<keyword evidence="3" id="KW-0413">Isomerase</keyword>
<dbReference type="InterPro" id="IPR014780">
    <property type="entry name" value="tRNA_psdUridine_synth_TruB"/>
</dbReference>
<feature type="domain" description="Pseudouridine synthase II N-terminal" evidence="4">
    <location>
        <begin position="36"/>
        <end position="183"/>
    </location>
</feature>
<gene>
    <name evidence="6" type="ORF">LCGC14_0353980</name>
</gene>
<dbReference type="InterPro" id="IPR032819">
    <property type="entry name" value="TruB_C"/>
</dbReference>
<sequence>MARRGKKPKGRPINGWIILDKPKGMGSTEAVSKLKWLYFAQKAGHAGTLDPLASGMLPIAFGDATKTVPFVMDGRKVYRFTVRWGAETTTDDTEGPVVHSSETRPSEAEIEARLADYTGEIEQVPPSFSAIKIAGERAYDLAREGETVEIAARTVSVHRLDIIDCPDADTTVFEAECGKGTYVRAIARDLGRDLGCYGHVIELRRVSVGAFGEDDLVPLEELEAAAEEGREELDAEALEAGAKARVVDFEPLDEYLVAPEVALADLYEVALTDDQAGRVLSGNAVLLRGRDAPAFCDEAYATGHGRLVALGAIEEGAFKPKRVFGGKG</sequence>
<dbReference type="SUPFAM" id="SSF55120">
    <property type="entry name" value="Pseudouridine synthase"/>
    <property type="match status" value="1"/>
</dbReference>
<dbReference type="InterPro" id="IPR020103">
    <property type="entry name" value="PsdUridine_synth_cat_dom_sf"/>
</dbReference>
<dbReference type="Pfam" id="PF16198">
    <property type="entry name" value="TruB_C_2"/>
    <property type="match status" value="1"/>
</dbReference>
<protein>
    <recommendedName>
        <fullName evidence="1">tRNA pseudouridine(55) synthase</fullName>
        <ecNumber evidence="1">5.4.99.25</ecNumber>
    </recommendedName>
</protein>
<dbReference type="PANTHER" id="PTHR13767:SF2">
    <property type="entry name" value="PSEUDOURIDYLATE SYNTHASE TRUB1"/>
    <property type="match status" value="1"/>
</dbReference>
<dbReference type="CDD" id="cd02573">
    <property type="entry name" value="PseudoU_synth_EcTruB"/>
    <property type="match status" value="1"/>
</dbReference>
<dbReference type="GO" id="GO:0160148">
    <property type="term" value="F:tRNA pseudouridine(55) synthase activity"/>
    <property type="evidence" value="ECO:0007669"/>
    <property type="project" value="UniProtKB-EC"/>
</dbReference>
<dbReference type="GO" id="GO:0006400">
    <property type="term" value="P:tRNA modification"/>
    <property type="evidence" value="ECO:0007669"/>
    <property type="project" value="TreeGrafter"/>
</dbReference>
<dbReference type="Gene3D" id="3.30.2350.10">
    <property type="entry name" value="Pseudouridine synthase"/>
    <property type="match status" value="1"/>
</dbReference>
<evidence type="ECO:0000259" key="4">
    <source>
        <dbReference type="Pfam" id="PF01509"/>
    </source>
</evidence>
<dbReference type="AlphaFoldDB" id="A0A0F9T9Y6"/>
<dbReference type="GO" id="GO:1990481">
    <property type="term" value="P:mRNA pseudouridine synthesis"/>
    <property type="evidence" value="ECO:0007669"/>
    <property type="project" value="TreeGrafter"/>
</dbReference>
<dbReference type="EC" id="5.4.99.25" evidence="1"/>
<dbReference type="EMBL" id="LAZR01000269">
    <property type="protein sequence ID" value="KKN78055.1"/>
    <property type="molecule type" value="Genomic_DNA"/>
</dbReference>
<dbReference type="GO" id="GO:0003723">
    <property type="term" value="F:RNA binding"/>
    <property type="evidence" value="ECO:0007669"/>
    <property type="project" value="InterPro"/>
</dbReference>
<evidence type="ECO:0000256" key="3">
    <source>
        <dbReference type="ARBA" id="ARBA00023235"/>
    </source>
</evidence>
<organism evidence="6">
    <name type="scientific">marine sediment metagenome</name>
    <dbReference type="NCBI Taxonomy" id="412755"/>
    <lineage>
        <taxon>unclassified sequences</taxon>
        <taxon>metagenomes</taxon>
        <taxon>ecological metagenomes</taxon>
    </lineage>
</organism>